<organism evidence="1">
    <name type="scientific">uncultured Rhodobacterales bacterium HF4000_03E16</name>
    <dbReference type="NCBI Taxonomy" id="710785"/>
    <lineage>
        <taxon>Bacteria</taxon>
        <taxon>Pseudomonadati</taxon>
        <taxon>Pseudomonadota</taxon>
        <taxon>Alphaproteobacteria</taxon>
        <taxon>Rhodobacterales</taxon>
        <taxon>environmental samples</taxon>
    </lineage>
</organism>
<dbReference type="EMBL" id="GU474886">
    <property type="protein sequence ID" value="ADI18331.1"/>
    <property type="molecule type" value="Genomic_DNA"/>
</dbReference>
<protein>
    <submittedName>
        <fullName evidence="1">Uncharacterized protein</fullName>
    </submittedName>
</protein>
<sequence>MGAEPYVHPAKDWTRIESHLFDCASGFLKKPKAAQTVKLTLDHRVETLPALIYRRRSSKRTKPPTYLFRYHQFQTA</sequence>
<accession>E0XV90</accession>
<dbReference type="AlphaFoldDB" id="E0XV90"/>
<evidence type="ECO:0000313" key="1">
    <source>
        <dbReference type="EMBL" id="ADI18331.1"/>
    </source>
</evidence>
<proteinExistence type="predicted"/>
<reference evidence="1" key="1">
    <citation type="journal article" date="2011" name="Environ. Microbiol.">
        <title>Time-series analyses of Monterey Bay coastal microbial picoplankton using a 'genome proxy' microarray.</title>
        <authorList>
            <person name="Rich V.I."/>
            <person name="Pham V.D."/>
            <person name="Eppley J."/>
            <person name="Shi Y."/>
            <person name="DeLong E.F."/>
        </authorList>
    </citation>
    <scope>NUCLEOTIDE SEQUENCE</scope>
</reference>
<name>E0XV90_9RHOB</name>